<dbReference type="PANTHER" id="PTHR32063:SF33">
    <property type="entry name" value="RND SUPERFAMILY EFFLUX PUMP PERMEASE COMPONENT"/>
    <property type="match status" value="1"/>
</dbReference>
<keyword evidence="3" id="KW-1185">Reference proteome</keyword>
<evidence type="ECO:0000313" key="3">
    <source>
        <dbReference type="Proteomes" id="UP000545507"/>
    </source>
</evidence>
<dbReference type="PANTHER" id="PTHR32063">
    <property type="match status" value="1"/>
</dbReference>
<name>A0A7Y8GUZ6_9BURK</name>
<organism evidence="2 3">
    <name type="scientific">Hydrogenophaga aromaticivorans</name>
    <dbReference type="NCBI Taxonomy" id="2610898"/>
    <lineage>
        <taxon>Bacteria</taxon>
        <taxon>Pseudomonadati</taxon>
        <taxon>Pseudomonadota</taxon>
        <taxon>Betaproteobacteria</taxon>
        <taxon>Burkholderiales</taxon>
        <taxon>Comamonadaceae</taxon>
        <taxon>Hydrogenophaga</taxon>
    </lineage>
</organism>
<evidence type="ECO:0000256" key="1">
    <source>
        <dbReference type="SAM" id="Phobius"/>
    </source>
</evidence>
<reference evidence="2 3" key="1">
    <citation type="submission" date="2019-09" db="EMBL/GenBank/DDBJ databases">
        <title>Hydrogenophaga aromatica sp. nov., isolated from a para-xylene-degrading enrichment culture.</title>
        <authorList>
            <person name="Tancsics A."/>
            <person name="Banerjee S."/>
        </authorList>
    </citation>
    <scope>NUCLEOTIDE SEQUENCE [LARGE SCALE GENOMIC DNA]</scope>
    <source>
        <strain evidence="2 3">D2P1</strain>
    </source>
</reference>
<feature type="transmembrane region" description="Helical" evidence="1">
    <location>
        <begin position="334"/>
        <end position="357"/>
    </location>
</feature>
<dbReference type="GO" id="GO:0042910">
    <property type="term" value="F:xenobiotic transmembrane transporter activity"/>
    <property type="evidence" value="ECO:0007669"/>
    <property type="project" value="TreeGrafter"/>
</dbReference>
<dbReference type="GO" id="GO:0005886">
    <property type="term" value="C:plasma membrane"/>
    <property type="evidence" value="ECO:0007669"/>
    <property type="project" value="TreeGrafter"/>
</dbReference>
<keyword evidence="1" id="KW-0812">Transmembrane</keyword>
<feature type="transmembrane region" description="Helical" evidence="1">
    <location>
        <begin position="364"/>
        <end position="383"/>
    </location>
</feature>
<feature type="transmembrane region" description="Helical" evidence="1">
    <location>
        <begin position="1009"/>
        <end position="1031"/>
    </location>
</feature>
<feature type="transmembrane region" description="Helical" evidence="1">
    <location>
        <begin position="902"/>
        <end position="922"/>
    </location>
</feature>
<dbReference type="Pfam" id="PF00873">
    <property type="entry name" value="ACR_tran"/>
    <property type="match status" value="1"/>
</dbReference>
<dbReference type="InterPro" id="IPR027463">
    <property type="entry name" value="AcrB_DN_DC_subdom"/>
</dbReference>
<dbReference type="Gene3D" id="3.30.2090.10">
    <property type="entry name" value="Multidrug efflux transporter AcrB TolC docking domain, DN and DC subdomains"/>
    <property type="match status" value="2"/>
</dbReference>
<dbReference type="EMBL" id="VYGV01000006">
    <property type="protein sequence ID" value="NWF45334.1"/>
    <property type="molecule type" value="Genomic_DNA"/>
</dbReference>
<dbReference type="SUPFAM" id="SSF82714">
    <property type="entry name" value="Multidrug efflux transporter AcrB TolC docking domain, DN and DC subdomains"/>
    <property type="match status" value="2"/>
</dbReference>
<protein>
    <submittedName>
        <fullName evidence="2">Efflux RND transporter permease subunit</fullName>
    </submittedName>
</protein>
<dbReference type="Gene3D" id="3.30.70.1320">
    <property type="entry name" value="Multidrug efflux transporter AcrB pore domain like"/>
    <property type="match status" value="1"/>
</dbReference>
<dbReference type="InterPro" id="IPR001036">
    <property type="entry name" value="Acrflvin-R"/>
</dbReference>
<proteinExistence type="predicted"/>
<dbReference type="Gene3D" id="3.30.70.1440">
    <property type="entry name" value="Multidrug efflux transporter AcrB pore domain"/>
    <property type="match status" value="1"/>
</dbReference>
<dbReference type="RefSeq" id="WP_177135175.1">
    <property type="nucleotide sequence ID" value="NZ_VYGV01000006.1"/>
</dbReference>
<feature type="transmembrane region" description="Helical" evidence="1">
    <location>
        <begin position="389"/>
        <end position="414"/>
    </location>
</feature>
<feature type="transmembrane region" description="Helical" evidence="1">
    <location>
        <begin position="876"/>
        <end position="895"/>
    </location>
</feature>
<keyword evidence="1" id="KW-1133">Transmembrane helix</keyword>
<dbReference type="Gene3D" id="3.30.70.1430">
    <property type="entry name" value="Multidrug efflux transporter AcrB pore domain"/>
    <property type="match status" value="2"/>
</dbReference>
<feature type="transmembrane region" description="Helical" evidence="1">
    <location>
        <begin position="974"/>
        <end position="997"/>
    </location>
</feature>
<accession>A0A7Y8GUZ6</accession>
<feature type="transmembrane region" description="Helical" evidence="1">
    <location>
        <begin position="464"/>
        <end position="485"/>
    </location>
</feature>
<dbReference type="SUPFAM" id="SSF82693">
    <property type="entry name" value="Multidrug efflux transporter AcrB pore domain, PN1, PN2, PC1 and PC2 subdomains"/>
    <property type="match status" value="1"/>
</dbReference>
<keyword evidence="1" id="KW-0472">Membrane</keyword>
<dbReference type="Gene3D" id="1.20.1640.10">
    <property type="entry name" value="Multidrug efflux transporter AcrB transmembrane domain"/>
    <property type="match status" value="2"/>
</dbReference>
<sequence length="1052" mass="114111">MAFMRALLTNHPLANIAFVVVMLLGLVSYNTMPREQDPEINFNWVSVTAVLPGASAEEVERLITNPLEDAIKGVADVRFVISSSRENISSMLVRFREINERTFDKRMADLRREIQNKATSELPRDAKDPMILEITTSNGFPTAALMLVGQADDETLRVNARRIKADLERIAGVDQVYASGLRDPEILISPNAQALAARGLLASDVADAVAAWWRDTSGGTLKTQGGAWSISVKGVMTDPQALEGLPVTSAQRPGVAARLGEVARIERARAPAAQYAAADGQSAISLAVTKKSGTNTLELVDVLKTYIQNQNSVFEASGLKLVLTDDQTVPTRDAIGVMETNALFGMLLVLAVCWVFLGWRIGLLVTMGIPFSLLGTFAVLQTLGHTVNVSVLLGVVIALGMLVDDAVVVVESIYYRMERGQQALAASLDAIVEVWKPVVASVATTMAAFLPLMLLPGIMGKFMFVIPFVVTLALAISLIEAFWMMPVHVTAIGVRFDRPSRVQAWRERFNRGIRLRYGQALGYALRRPKRFALVGVTAVAAAVALMATGIIRVQFFAFDPIRAFYVNVDMPQTAALEDTLAETQRVEAAVREQLRGVGLDGEARAVTSTAGLKFTETEPVYGDLYGQVFVSLNPRTDGSREVMTVIEDMRKTIENLPGPGRKSFTALAGGPPAGKAISVKVRGDEFEPIQRAADALKTIVAAIPGAKDVQDDNLPGRAQLQLQLDPDAVRDAGLNAALVARLVRLSVDGEVVAFTRDGGDKIELRVRSDQALREPGNLRVDPASLLDEPIALPNGQTTRLGALVQAEATPGRGFIRHHNLRRTTTVEANLDKAITDTTVANDIVKAEWEKIRTQHPGIDLDFSGELEDIEESLESMQVLFLLGVGLIYLILAAQFKSYWQPLMILVTVPLAFTGVAFGLAISNNPLSLYTLYGVIALTGIAVNSAIVLIDAANDRMQRGMSTIHAIIQASRRRVVPILITTTTTIGGLFSLAFGLGGQSLLWGPVAASIVWGLAFSTVLTLFVVPLLYLGFMRPKAARATRRWWRWRRPATA</sequence>
<dbReference type="Proteomes" id="UP000545507">
    <property type="component" value="Unassembled WGS sequence"/>
</dbReference>
<feature type="transmembrane region" description="Helical" evidence="1">
    <location>
        <begin position="531"/>
        <end position="551"/>
    </location>
</feature>
<dbReference type="AlphaFoldDB" id="A0A7Y8GUZ6"/>
<dbReference type="PRINTS" id="PR00702">
    <property type="entry name" value="ACRIFLAVINRP"/>
</dbReference>
<feature type="transmembrane region" description="Helical" evidence="1">
    <location>
        <begin position="434"/>
        <end position="458"/>
    </location>
</feature>
<feature type="transmembrane region" description="Helical" evidence="1">
    <location>
        <begin position="928"/>
        <end position="953"/>
    </location>
</feature>
<feature type="transmembrane region" description="Helical" evidence="1">
    <location>
        <begin position="12"/>
        <end position="32"/>
    </location>
</feature>
<gene>
    <name evidence="2" type="ORF">F3K02_08750</name>
</gene>
<comment type="caution">
    <text evidence="2">The sequence shown here is derived from an EMBL/GenBank/DDBJ whole genome shotgun (WGS) entry which is preliminary data.</text>
</comment>
<dbReference type="SUPFAM" id="SSF82866">
    <property type="entry name" value="Multidrug efflux transporter AcrB transmembrane domain"/>
    <property type="match status" value="2"/>
</dbReference>
<evidence type="ECO:0000313" key="2">
    <source>
        <dbReference type="EMBL" id="NWF45334.1"/>
    </source>
</evidence>